<evidence type="ECO:0000256" key="1">
    <source>
        <dbReference type="SAM" id="Phobius"/>
    </source>
</evidence>
<feature type="transmembrane region" description="Helical" evidence="1">
    <location>
        <begin position="174"/>
        <end position="194"/>
    </location>
</feature>
<proteinExistence type="predicted"/>
<keyword evidence="1" id="KW-1133">Transmembrane helix</keyword>
<dbReference type="Proteomes" id="UP000247763">
    <property type="component" value="Chromosome"/>
</dbReference>
<keyword evidence="1" id="KW-0472">Membrane</keyword>
<name>A0A2Z3I1V4_9CAUL</name>
<evidence type="ECO:0000313" key="2">
    <source>
        <dbReference type="EMBL" id="AWM77778.1"/>
    </source>
</evidence>
<dbReference type="AlphaFoldDB" id="A0A2Z3I1V4"/>
<feature type="transmembrane region" description="Helical" evidence="1">
    <location>
        <begin position="267"/>
        <end position="290"/>
    </location>
</feature>
<protein>
    <submittedName>
        <fullName evidence="2">Uncharacterized protein</fullName>
    </submittedName>
</protein>
<keyword evidence="3" id="KW-1185">Reference proteome</keyword>
<reference evidence="3" key="1">
    <citation type="submission" date="2018-05" db="EMBL/GenBank/DDBJ databases">
        <title>Genome sequencing of Phenylobacterium sp. HYN0004.</title>
        <authorList>
            <person name="Yi H."/>
            <person name="Baek C."/>
        </authorList>
    </citation>
    <scope>NUCLEOTIDE SEQUENCE [LARGE SCALE GENOMIC DNA]</scope>
    <source>
        <strain evidence="3">HYN0004</strain>
    </source>
</reference>
<feature type="transmembrane region" description="Helical" evidence="1">
    <location>
        <begin position="206"/>
        <end position="223"/>
    </location>
</feature>
<accession>A0A2Z3I1V4</accession>
<dbReference type="EMBL" id="CP029479">
    <property type="protein sequence ID" value="AWM77778.1"/>
    <property type="molecule type" value="Genomic_DNA"/>
</dbReference>
<feature type="transmembrane region" description="Helical" evidence="1">
    <location>
        <begin position="96"/>
        <end position="116"/>
    </location>
</feature>
<keyword evidence="1" id="KW-0812">Transmembrane</keyword>
<dbReference type="OrthoDB" id="8456556at2"/>
<feature type="transmembrane region" description="Helical" evidence="1">
    <location>
        <begin position="54"/>
        <end position="75"/>
    </location>
</feature>
<dbReference type="RefSeq" id="WP_110450345.1">
    <property type="nucleotide sequence ID" value="NZ_CP029479.1"/>
</dbReference>
<organism evidence="2 3">
    <name type="scientific">Phenylobacterium parvum</name>
    <dbReference type="NCBI Taxonomy" id="2201350"/>
    <lineage>
        <taxon>Bacteria</taxon>
        <taxon>Pseudomonadati</taxon>
        <taxon>Pseudomonadota</taxon>
        <taxon>Alphaproteobacteria</taxon>
        <taxon>Caulobacterales</taxon>
        <taxon>Caulobacteraceae</taxon>
        <taxon>Phenylobacterium</taxon>
    </lineage>
</organism>
<feature type="transmembrane region" description="Helical" evidence="1">
    <location>
        <begin position="21"/>
        <end position="39"/>
    </location>
</feature>
<evidence type="ECO:0000313" key="3">
    <source>
        <dbReference type="Proteomes" id="UP000247763"/>
    </source>
</evidence>
<sequence length="297" mass="32504">MNSQEEAFRRQSDRSVDNLRSLYAVVFGLSFGLVFTGAYDKVHSGLVGLSFDPARFALHALVTFSFVVTLSLFHYQTDRYLDVIYRRNGLVEVRPPLFLLDLVRGLLAMAPIFLMAQALSAEAFEQVGFTWFVLAGSLFLLANTLFLSWPSGGRPGASPETADPQADAIDAVRVFWLLLNSACMVVLFGLYTVFRSAGEVCPARGEAGLQPGFVALFCLVLLARDTIDISQSWSVLHPATAGPRPTPPGRLLSWLSFPARRRRVRTLALLLAIATVVLAGQAGLLDILAVTRHCMTP</sequence>
<dbReference type="KEGG" id="phb:HYN04_08380"/>
<gene>
    <name evidence="2" type="ORF">HYN04_08380</name>
</gene>
<feature type="transmembrane region" description="Helical" evidence="1">
    <location>
        <begin position="128"/>
        <end position="149"/>
    </location>
</feature>